<evidence type="ECO:0000313" key="1">
    <source>
        <dbReference type="EMBL" id="KKN21713.1"/>
    </source>
</evidence>
<reference evidence="1" key="1">
    <citation type="journal article" date="2015" name="Nature">
        <title>Complex archaea that bridge the gap between prokaryotes and eukaryotes.</title>
        <authorList>
            <person name="Spang A."/>
            <person name="Saw J.H."/>
            <person name="Jorgensen S.L."/>
            <person name="Zaremba-Niedzwiedzka K."/>
            <person name="Martijn J."/>
            <person name="Lind A.E."/>
            <person name="van Eijk R."/>
            <person name="Schleper C."/>
            <person name="Guy L."/>
            <person name="Ettema T.J."/>
        </authorList>
    </citation>
    <scope>NUCLEOTIDE SEQUENCE</scope>
</reference>
<sequence>MEIIIKFTHLSARHTEYFLRRRYASKANLAKLAKVAILTEAANEAKKNIR</sequence>
<organism evidence="1">
    <name type="scientific">marine sediment metagenome</name>
    <dbReference type="NCBI Taxonomy" id="412755"/>
    <lineage>
        <taxon>unclassified sequences</taxon>
        <taxon>metagenomes</taxon>
        <taxon>ecological metagenomes</taxon>
    </lineage>
</organism>
<proteinExistence type="predicted"/>
<accession>A0A0F9RWW2</accession>
<gene>
    <name evidence="1" type="ORF">LCGC14_0922530</name>
</gene>
<protein>
    <submittedName>
        <fullName evidence="1">Uncharacterized protein</fullName>
    </submittedName>
</protein>
<dbReference type="EMBL" id="LAZR01003125">
    <property type="protein sequence ID" value="KKN21713.1"/>
    <property type="molecule type" value="Genomic_DNA"/>
</dbReference>
<name>A0A0F9RWW2_9ZZZZ</name>
<dbReference type="AlphaFoldDB" id="A0A0F9RWW2"/>
<comment type="caution">
    <text evidence="1">The sequence shown here is derived from an EMBL/GenBank/DDBJ whole genome shotgun (WGS) entry which is preliminary data.</text>
</comment>